<feature type="binding site" evidence="4">
    <location>
        <begin position="272"/>
        <end position="279"/>
    </location>
    <ligand>
        <name>FAD</name>
        <dbReference type="ChEBI" id="CHEBI:57692"/>
    </ligand>
</feature>
<evidence type="ECO:0000256" key="4">
    <source>
        <dbReference type="PIRSR" id="PIRSR000089-1"/>
    </source>
</evidence>
<organism evidence="6 7">
    <name type="scientific">Candidatus Segetimicrobium genomatis</name>
    <dbReference type="NCBI Taxonomy" id="2569760"/>
    <lineage>
        <taxon>Bacteria</taxon>
        <taxon>Bacillati</taxon>
        <taxon>Candidatus Sysuimicrobiota</taxon>
        <taxon>Candidatus Sysuimicrobiia</taxon>
        <taxon>Candidatus Sysuimicrobiales</taxon>
        <taxon>Candidatus Segetimicrobiaceae</taxon>
        <taxon>Candidatus Segetimicrobium</taxon>
    </lineage>
</organism>
<dbReference type="Proteomes" id="UP000318509">
    <property type="component" value="Unassembled WGS sequence"/>
</dbReference>
<dbReference type="GO" id="GO:0033539">
    <property type="term" value="P:fatty acid beta-oxidation using acyl-CoA dehydrogenase"/>
    <property type="evidence" value="ECO:0007669"/>
    <property type="project" value="TreeGrafter"/>
</dbReference>
<feature type="binding site" evidence="4">
    <location>
        <position position="216"/>
    </location>
    <ligand>
        <name>FAD</name>
        <dbReference type="ChEBI" id="CHEBI:57692"/>
    </ligand>
</feature>
<dbReference type="InterPro" id="IPR001308">
    <property type="entry name" value="ETF_a/FixB"/>
</dbReference>
<keyword evidence="2" id="KW-0285">Flavoprotein</keyword>
<dbReference type="InterPro" id="IPR029035">
    <property type="entry name" value="DHS-like_NAD/FAD-binding_dom"/>
</dbReference>
<dbReference type="FunFam" id="3.40.50.1220:FF:000001">
    <property type="entry name" value="Electron transfer flavoprotein, alpha subunit"/>
    <property type="match status" value="1"/>
</dbReference>
<comment type="similarity">
    <text evidence="1">Belongs to the ETF alpha-subunit/FixB family.</text>
</comment>
<dbReference type="Pfam" id="PF01012">
    <property type="entry name" value="ETF"/>
    <property type="match status" value="1"/>
</dbReference>
<sequence>MSSDIWVLAEYAGGRPRKITYELLGKASTLAQEAGGQVVALALGSGIADAAQDLAAHGAEVVRVADDPLLAQYTTDAYAAVIEPVLSVEEPFLLMIGSTAMGRDLAPRLAARLGAGIVTDCAAVEVADGAVVATRPVMTRKAIARVAFRGDGIRIAVVLPNIFAPPRPDPSRAAEVLPISVTLDPAAIRTQVLEVKAIARETLPLTEADIIVSGGRGLRGPEHFGLLKELAQALGAAVGSSRPPVDSGWVPHDYEIGQTGKTVNPQLYIACGISGAPQHLAGMSGSRTIVAINKDPQAPIFSIASYGVVGDLFVVVPLLAEEVRRLRGASHG</sequence>
<comment type="cofactor">
    <cofactor evidence="4">
        <name>FAD</name>
        <dbReference type="ChEBI" id="CHEBI:57692"/>
    </cofactor>
    <text evidence="4">Binds 1 FAD per dimer.</text>
</comment>
<dbReference type="Pfam" id="PF00766">
    <property type="entry name" value="ETF_alpha"/>
    <property type="match status" value="1"/>
</dbReference>
<evidence type="ECO:0000259" key="5">
    <source>
        <dbReference type="SMART" id="SM00893"/>
    </source>
</evidence>
<dbReference type="SUPFAM" id="SSF52402">
    <property type="entry name" value="Adenine nucleotide alpha hydrolases-like"/>
    <property type="match status" value="1"/>
</dbReference>
<feature type="domain" description="Electron transfer flavoprotein alpha/beta-subunit N-terminal" evidence="5">
    <location>
        <begin position="5"/>
        <end position="192"/>
    </location>
</feature>
<dbReference type="Gene3D" id="3.40.50.1220">
    <property type="entry name" value="TPP-binding domain"/>
    <property type="match status" value="1"/>
</dbReference>
<accession>A0A537JUI8</accession>
<dbReference type="Gene3D" id="3.40.50.620">
    <property type="entry name" value="HUPs"/>
    <property type="match status" value="1"/>
</dbReference>
<dbReference type="InterPro" id="IPR033947">
    <property type="entry name" value="ETF_alpha_N"/>
</dbReference>
<dbReference type="PANTHER" id="PTHR43153:SF1">
    <property type="entry name" value="ELECTRON TRANSFER FLAVOPROTEIN SUBUNIT ALPHA, MITOCHONDRIAL"/>
    <property type="match status" value="1"/>
</dbReference>
<gene>
    <name evidence="6" type="ORF">E6H00_16515</name>
</gene>
<dbReference type="InterPro" id="IPR014731">
    <property type="entry name" value="ETF_asu_C"/>
</dbReference>
<name>A0A537JUI8_9BACT</name>
<comment type="caution">
    <text evidence="6">The sequence shown here is derived from an EMBL/GenBank/DDBJ whole genome shotgun (WGS) entry which is preliminary data.</text>
</comment>
<dbReference type="EMBL" id="VBAK01000166">
    <property type="protein sequence ID" value="TMI87124.1"/>
    <property type="molecule type" value="Genomic_DNA"/>
</dbReference>
<feature type="binding site" evidence="4">
    <location>
        <position position="293"/>
    </location>
    <ligand>
        <name>FAD</name>
        <dbReference type="ChEBI" id="CHEBI:57692"/>
    </ligand>
</feature>
<protein>
    <submittedName>
        <fullName evidence="6">Electron transfer flavoprotein subunit alpha/FixB family protein</fullName>
    </submittedName>
</protein>
<dbReference type="InterPro" id="IPR014729">
    <property type="entry name" value="Rossmann-like_a/b/a_fold"/>
</dbReference>
<dbReference type="InterPro" id="IPR014730">
    <property type="entry name" value="ETF_a/b_N"/>
</dbReference>
<evidence type="ECO:0000256" key="1">
    <source>
        <dbReference type="ARBA" id="ARBA00005817"/>
    </source>
</evidence>
<proteinExistence type="inferred from homology"/>
<reference evidence="6 7" key="1">
    <citation type="journal article" date="2019" name="Nat. Microbiol.">
        <title>Mediterranean grassland soil C-N compound turnover is dependent on rainfall and depth, and is mediated by genomically divergent microorganisms.</title>
        <authorList>
            <person name="Diamond S."/>
            <person name="Andeer P.F."/>
            <person name="Li Z."/>
            <person name="Crits-Christoph A."/>
            <person name="Burstein D."/>
            <person name="Anantharaman K."/>
            <person name="Lane K.R."/>
            <person name="Thomas B.C."/>
            <person name="Pan C."/>
            <person name="Northen T.R."/>
            <person name="Banfield J.F."/>
        </authorList>
    </citation>
    <scope>NUCLEOTIDE SEQUENCE [LARGE SCALE GENOMIC DNA]</scope>
    <source>
        <strain evidence="6">NP_3</strain>
    </source>
</reference>
<evidence type="ECO:0000313" key="6">
    <source>
        <dbReference type="EMBL" id="TMI87124.1"/>
    </source>
</evidence>
<evidence type="ECO:0000256" key="2">
    <source>
        <dbReference type="ARBA" id="ARBA00022630"/>
    </source>
</evidence>
<keyword evidence="3 4" id="KW-0274">FAD</keyword>
<dbReference type="SMART" id="SM00893">
    <property type="entry name" value="ETF"/>
    <property type="match status" value="1"/>
</dbReference>
<evidence type="ECO:0000313" key="7">
    <source>
        <dbReference type="Proteomes" id="UP000318509"/>
    </source>
</evidence>
<dbReference type="AlphaFoldDB" id="A0A537JUI8"/>
<evidence type="ECO:0000256" key="3">
    <source>
        <dbReference type="ARBA" id="ARBA00022827"/>
    </source>
</evidence>
<feature type="binding site" evidence="4">
    <location>
        <begin position="241"/>
        <end position="242"/>
    </location>
    <ligand>
        <name>FAD</name>
        <dbReference type="ChEBI" id="CHEBI:57692"/>
    </ligand>
</feature>
<dbReference type="PANTHER" id="PTHR43153">
    <property type="entry name" value="ELECTRON TRANSFER FLAVOPROTEIN ALPHA"/>
    <property type="match status" value="1"/>
</dbReference>
<dbReference type="CDD" id="cd01715">
    <property type="entry name" value="ETF_alpha"/>
    <property type="match status" value="1"/>
</dbReference>
<dbReference type="PIRSF" id="PIRSF000089">
    <property type="entry name" value="Electra_flavoP_a"/>
    <property type="match status" value="1"/>
</dbReference>
<dbReference type="GO" id="GO:0009055">
    <property type="term" value="F:electron transfer activity"/>
    <property type="evidence" value="ECO:0007669"/>
    <property type="project" value="InterPro"/>
</dbReference>
<dbReference type="SUPFAM" id="SSF52467">
    <property type="entry name" value="DHS-like NAD/FAD-binding domain"/>
    <property type="match status" value="1"/>
</dbReference>
<dbReference type="GO" id="GO:0050660">
    <property type="term" value="F:flavin adenine dinucleotide binding"/>
    <property type="evidence" value="ECO:0007669"/>
    <property type="project" value="InterPro"/>
</dbReference>